<evidence type="ECO:0000313" key="3">
    <source>
        <dbReference type="Proteomes" id="UP000596742"/>
    </source>
</evidence>
<keyword evidence="1" id="KW-0812">Transmembrane</keyword>
<accession>A0A8B6D6E6</accession>
<keyword evidence="1" id="KW-1133">Transmembrane helix</keyword>
<organism evidence="2 3">
    <name type="scientific">Mytilus galloprovincialis</name>
    <name type="common">Mediterranean mussel</name>
    <dbReference type="NCBI Taxonomy" id="29158"/>
    <lineage>
        <taxon>Eukaryota</taxon>
        <taxon>Metazoa</taxon>
        <taxon>Spiralia</taxon>
        <taxon>Lophotrochozoa</taxon>
        <taxon>Mollusca</taxon>
        <taxon>Bivalvia</taxon>
        <taxon>Autobranchia</taxon>
        <taxon>Pteriomorphia</taxon>
        <taxon>Mytilida</taxon>
        <taxon>Mytiloidea</taxon>
        <taxon>Mytilidae</taxon>
        <taxon>Mytilinae</taxon>
        <taxon>Mytilus</taxon>
    </lineage>
</organism>
<name>A0A8B6D6E6_MYTGA</name>
<evidence type="ECO:0000313" key="2">
    <source>
        <dbReference type="EMBL" id="VDI14134.1"/>
    </source>
</evidence>
<evidence type="ECO:0000256" key="1">
    <source>
        <dbReference type="SAM" id="Phobius"/>
    </source>
</evidence>
<reference evidence="2" key="1">
    <citation type="submission" date="2018-11" db="EMBL/GenBank/DDBJ databases">
        <authorList>
            <person name="Alioto T."/>
            <person name="Alioto T."/>
        </authorList>
    </citation>
    <scope>NUCLEOTIDE SEQUENCE</scope>
</reference>
<gene>
    <name evidence="2" type="ORF">MGAL_10B025710</name>
</gene>
<keyword evidence="3" id="KW-1185">Reference proteome</keyword>
<dbReference type="OrthoDB" id="10337240at2759"/>
<sequence>MFVKCKPGTTSTDGLVCRPCLQNFYGHKCKYECSCVSHQRCNAEFGCVDPPTPSSNIGRTNPSQLQNDHMFTTVTEETSDSSTKIQTHILYLMLAAAGLITWLMIFWTCIRLFYHKIRPDRAATQIPSESHLKQSEPICQGRQNTNNCVEAGNDTIQTFQRKRGPSRLPIKSQHVYDCVNDIAVDTYPPNHHGSSDGCQGASVVTINGSYDAFYNCNVIREEPYLNQYHSMKNKQDSSINVINDYVEMNNPHMITNMNLQ</sequence>
<comment type="caution">
    <text evidence="2">The sequence shown here is derived from an EMBL/GenBank/DDBJ whole genome shotgun (WGS) entry which is preliminary data.</text>
</comment>
<feature type="transmembrane region" description="Helical" evidence="1">
    <location>
        <begin position="89"/>
        <end position="114"/>
    </location>
</feature>
<protein>
    <submittedName>
        <fullName evidence="2">Uncharacterized protein</fullName>
    </submittedName>
</protein>
<dbReference type="AlphaFoldDB" id="A0A8B6D6E6"/>
<keyword evidence="1" id="KW-0472">Membrane</keyword>
<proteinExistence type="predicted"/>
<dbReference type="EMBL" id="UYJE01002832">
    <property type="protein sequence ID" value="VDI14134.1"/>
    <property type="molecule type" value="Genomic_DNA"/>
</dbReference>
<dbReference type="Proteomes" id="UP000596742">
    <property type="component" value="Unassembled WGS sequence"/>
</dbReference>